<evidence type="ECO:0000256" key="2">
    <source>
        <dbReference type="ARBA" id="ARBA00011266"/>
    </source>
</evidence>
<proteinExistence type="inferred from homology"/>
<dbReference type="InterPro" id="IPR038716">
    <property type="entry name" value="P1/P2_N_sf"/>
</dbReference>
<evidence type="ECO:0000256" key="3">
    <source>
        <dbReference type="ARBA" id="ARBA00022980"/>
    </source>
</evidence>
<sequence length="285" mass="31234">MGSMGPCDECARRVYTCHLGSSSCISVTEYLPPRTPPLQQAPPLRQAATFHPPPPLSSLPLLSSYPPEFHPVMWASSRPIVPSDHRPTAFPLPRQSMTTRKPRFQPWKYRSGNQKTICRLPEHPISVPCACPELTKTAVQSSDPSVSPYLEYHHISVLQSSLSRGAPFLHGDCAPAALHFSYEDRWMKLIAAYLLAVLGGNSNPSAGDIKSILESGHGLQSVRLARRQVGSNIGRDNLNPLPVPTLIAMSFCCRHECVKYHASEVNPSDRFGSLDVNIATTASSM</sequence>
<keyword evidence="3 5" id="KW-0689">Ribosomal protein</keyword>
<dbReference type="Gene3D" id="1.10.10.1410">
    <property type="match status" value="1"/>
</dbReference>
<evidence type="ECO:0000256" key="1">
    <source>
        <dbReference type="ARBA" id="ARBA00005436"/>
    </source>
</evidence>
<keyword evidence="6" id="KW-1185">Reference proteome</keyword>
<dbReference type="GO" id="GO:0005840">
    <property type="term" value="C:ribosome"/>
    <property type="evidence" value="ECO:0007669"/>
    <property type="project" value="UniProtKB-KW"/>
</dbReference>
<dbReference type="AlphaFoldDB" id="A0AAP0BTQ3"/>
<reference evidence="5 6" key="1">
    <citation type="journal article" date="2022" name="Nat. Plants">
        <title>Genomes of leafy and leafless Platanthera orchids illuminate the evolution of mycoheterotrophy.</title>
        <authorList>
            <person name="Li M.H."/>
            <person name="Liu K.W."/>
            <person name="Li Z."/>
            <person name="Lu H.C."/>
            <person name="Ye Q.L."/>
            <person name="Zhang D."/>
            <person name="Wang J.Y."/>
            <person name="Li Y.F."/>
            <person name="Zhong Z.M."/>
            <person name="Liu X."/>
            <person name="Yu X."/>
            <person name="Liu D.K."/>
            <person name="Tu X.D."/>
            <person name="Liu B."/>
            <person name="Hao Y."/>
            <person name="Liao X.Y."/>
            <person name="Jiang Y.T."/>
            <person name="Sun W.H."/>
            <person name="Chen J."/>
            <person name="Chen Y.Q."/>
            <person name="Ai Y."/>
            <person name="Zhai J.W."/>
            <person name="Wu S.S."/>
            <person name="Zhou Z."/>
            <person name="Hsiao Y.Y."/>
            <person name="Wu W.L."/>
            <person name="Chen Y.Y."/>
            <person name="Lin Y.F."/>
            <person name="Hsu J.L."/>
            <person name="Li C.Y."/>
            <person name="Wang Z.W."/>
            <person name="Zhao X."/>
            <person name="Zhong W.Y."/>
            <person name="Ma X.K."/>
            <person name="Ma L."/>
            <person name="Huang J."/>
            <person name="Chen G.Z."/>
            <person name="Huang M.Z."/>
            <person name="Huang L."/>
            <person name="Peng D.H."/>
            <person name="Luo Y.B."/>
            <person name="Zou S.Q."/>
            <person name="Chen S.P."/>
            <person name="Lan S."/>
            <person name="Tsai W.C."/>
            <person name="Van de Peer Y."/>
            <person name="Liu Z.J."/>
        </authorList>
    </citation>
    <scope>NUCLEOTIDE SEQUENCE [LARGE SCALE GENOMIC DNA]</scope>
    <source>
        <strain evidence="5">Lor287</strain>
    </source>
</reference>
<evidence type="ECO:0000313" key="6">
    <source>
        <dbReference type="Proteomes" id="UP001418222"/>
    </source>
</evidence>
<organism evidence="5 6">
    <name type="scientific">Platanthera zijinensis</name>
    <dbReference type="NCBI Taxonomy" id="2320716"/>
    <lineage>
        <taxon>Eukaryota</taxon>
        <taxon>Viridiplantae</taxon>
        <taxon>Streptophyta</taxon>
        <taxon>Embryophyta</taxon>
        <taxon>Tracheophyta</taxon>
        <taxon>Spermatophyta</taxon>
        <taxon>Magnoliopsida</taxon>
        <taxon>Liliopsida</taxon>
        <taxon>Asparagales</taxon>
        <taxon>Orchidaceae</taxon>
        <taxon>Orchidoideae</taxon>
        <taxon>Orchideae</taxon>
        <taxon>Orchidinae</taxon>
        <taxon>Platanthera</taxon>
    </lineage>
</organism>
<dbReference type="Proteomes" id="UP001418222">
    <property type="component" value="Unassembled WGS sequence"/>
</dbReference>
<gene>
    <name evidence="5" type="primary">RPP2B</name>
    <name evidence="5" type="ORF">KSP39_PZI005390</name>
</gene>
<name>A0AAP0BTQ3_9ASPA</name>
<comment type="similarity">
    <text evidence="1">Belongs to the eukaryotic ribosomal protein P1/P2 family.</text>
</comment>
<keyword evidence="4" id="KW-0687">Ribonucleoprotein</keyword>
<protein>
    <submittedName>
        <fullName evidence="5">60S acidic ribosomal protein P2B</fullName>
    </submittedName>
</protein>
<evidence type="ECO:0000313" key="5">
    <source>
        <dbReference type="EMBL" id="KAK8949735.1"/>
    </source>
</evidence>
<dbReference type="GO" id="GO:1990904">
    <property type="term" value="C:ribonucleoprotein complex"/>
    <property type="evidence" value="ECO:0007669"/>
    <property type="project" value="UniProtKB-KW"/>
</dbReference>
<accession>A0AAP0BTQ3</accession>
<dbReference type="EMBL" id="JBBWWQ010000004">
    <property type="protein sequence ID" value="KAK8949735.1"/>
    <property type="molecule type" value="Genomic_DNA"/>
</dbReference>
<evidence type="ECO:0000256" key="4">
    <source>
        <dbReference type="ARBA" id="ARBA00023274"/>
    </source>
</evidence>
<comment type="subunit">
    <text evidence="2">P1 and P2 exist as dimers at the large ribosomal subunit.</text>
</comment>
<comment type="caution">
    <text evidence="5">The sequence shown here is derived from an EMBL/GenBank/DDBJ whole genome shotgun (WGS) entry which is preliminary data.</text>
</comment>